<comment type="similarity">
    <text evidence="3">In the N-terminal section; belongs to the NADH:flavin oxidoreductase/NADH oxidase family.</text>
</comment>
<gene>
    <name evidence="12" type="ORF">UFOPK3402_00890</name>
</gene>
<dbReference type="Gene3D" id="3.40.50.720">
    <property type="entry name" value="NAD(P)-binding Rossmann-like Domain"/>
    <property type="match status" value="1"/>
</dbReference>
<dbReference type="InterPro" id="IPR003953">
    <property type="entry name" value="FAD-dep_OxRdtase_2_FAD-bd"/>
</dbReference>
<dbReference type="EMBL" id="CAFBLS010000096">
    <property type="protein sequence ID" value="CAB4874715.1"/>
    <property type="molecule type" value="Genomic_DNA"/>
</dbReference>
<dbReference type="PRINTS" id="PR00368">
    <property type="entry name" value="FADPNR"/>
</dbReference>
<evidence type="ECO:0000256" key="5">
    <source>
        <dbReference type="ARBA" id="ARBA00022643"/>
    </source>
</evidence>
<dbReference type="AlphaFoldDB" id="A0A6J7E0H4"/>
<comment type="cofactor">
    <cofactor evidence="2">
        <name>[4Fe-4S] cluster</name>
        <dbReference type="ChEBI" id="CHEBI:49883"/>
    </cofactor>
</comment>
<dbReference type="GO" id="GO:0010181">
    <property type="term" value="F:FMN binding"/>
    <property type="evidence" value="ECO:0007669"/>
    <property type="project" value="InterPro"/>
</dbReference>
<evidence type="ECO:0000256" key="6">
    <source>
        <dbReference type="ARBA" id="ARBA00022723"/>
    </source>
</evidence>
<protein>
    <submittedName>
        <fullName evidence="12">Unannotated protein</fullName>
    </submittedName>
</protein>
<evidence type="ECO:0000256" key="4">
    <source>
        <dbReference type="ARBA" id="ARBA00022630"/>
    </source>
</evidence>
<name>A0A6J7E0H4_9ZZZZ</name>
<dbReference type="GO" id="GO:0051536">
    <property type="term" value="F:iron-sulfur cluster binding"/>
    <property type="evidence" value="ECO:0007669"/>
    <property type="project" value="UniProtKB-KW"/>
</dbReference>
<dbReference type="GO" id="GO:0046872">
    <property type="term" value="F:metal ion binding"/>
    <property type="evidence" value="ECO:0007669"/>
    <property type="project" value="UniProtKB-KW"/>
</dbReference>
<dbReference type="PANTHER" id="PTHR42917:SF2">
    <property type="entry name" value="2,4-DIENOYL-COA REDUCTASE [(2E)-ENOYL-COA-PRODUCING]"/>
    <property type="match status" value="1"/>
</dbReference>
<feature type="domain" description="FAD-dependent oxidoreductase 2 FAD-binding" evidence="11">
    <location>
        <begin position="406"/>
        <end position="633"/>
    </location>
</feature>
<dbReference type="PANTHER" id="PTHR42917">
    <property type="entry name" value="2,4-DIENOYL-COA REDUCTASE"/>
    <property type="match status" value="1"/>
</dbReference>
<dbReference type="InterPro" id="IPR001155">
    <property type="entry name" value="OxRdtase_FMN_N"/>
</dbReference>
<dbReference type="Gene3D" id="3.50.50.60">
    <property type="entry name" value="FAD/NAD(P)-binding domain"/>
    <property type="match status" value="1"/>
</dbReference>
<accession>A0A6J7E0H4</accession>
<dbReference type="SUPFAM" id="SSF51395">
    <property type="entry name" value="FMN-linked oxidoreductases"/>
    <property type="match status" value="1"/>
</dbReference>
<evidence type="ECO:0000256" key="3">
    <source>
        <dbReference type="ARBA" id="ARBA00011048"/>
    </source>
</evidence>
<comment type="cofactor">
    <cofactor evidence="1">
        <name>FMN</name>
        <dbReference type="ChEBI" id="CHEBI:58210"/>
    </cofactor>
</comment>
<dbReference type="InterPro" id="IPR051793">
    <property type="entry name" value="NADH:flavin_oxidoreductase"/>
</dbReference>
<evidence type="ECO:0000256" key="9">
    <source>
        <dbReference type="ARBA" id="ARBA00023014"/>
    </source>
</evidence>
<dbReference type="Pfam" id="PF00890">
    <property type="entry name" value="FAD_binding_2"/>
    <property type="match status" value="1"/>
</dbReference>
<evidence type="ECO:0000256" key="7">
    <source>
        <dbReference type="ARBA" id="ARBA00023002"/>
    </source>
</evidence>
<evidence type="ECO:0000259" key="10">
    <source>
        <dbReference type="Pfam" id="PF00724"/>
    </source>
</evidence>
<keyword evidence="9" id="KW-0411">Iron-sulfur</keyword>
<evidence type="ECO:0000259" key="11">
    <source>
        <dbReference type="Pfam" id="PF00890"/>
    </source>
</evidence>
<keyword evidence="6" id="KW-0479">Metal-binding</keyword>
<dbReference type="GO" id="GO:0016491">
    <property type="term" value="F:oxidoreductase activity"/>
    <property type="evidence" value="ECO:0007669"/>
    <property type="project" value="UniProtKB-KW"/>
</dbReference>
<feature type="domain" description="NADH:flavin oxidoreductase/NADH oxidase N-terminal" evidence="10">
    <location>
        <begin position="26"/>
        <end position="352"/>
    </location>
</feature>
<keyword evidence="8" id="KW-0408">Iron</keyword>
<dbReference type="Pfam" id="PF00724">
    <property type="entry name" value="Oxidored_FMN"/>
    <property type="match status" value="1"/>
</dbReference>
<evidence type="ECO:0000256" key="1">
    <source>
        <dbReference type="ARBA" id="ARBA00001917"/>
    </source>
</evidence>
<dbReference type="Gene3D" id="3.20.20.70">
    <property type="entry name" value="Aldolase class I"/>
    <property type="match status" value="1"/>
</dbReference>
<proteinExistence type="inferred from homology"/>
<dbReference type="InterPro" id="IPR013785">
    <property type="entry name" value="Aldolase_TIM"/>
</dbReference>
<dbReference type="SUPFAM" id="SSF51905">
    <property type="entry name" value="FAD/NAD(P)-binding domain"/>
    <property type="match status" value="1"/>
</dbReference>
<evidence type="ECO:0000256" key="2">
    <source>
        <dbReference type="ARBA" id="ARBA00001966"/>
    </source>
</evidence>
<organism evidence="12">
    <name type="scientific">freshwater metagenome</name>
    <dbReference type="NCBI Taxonomy" id="449393"/>
    <lineage>
        <taxon>unclassified sequences</taxon>
        <taxon>metagenomes</taxon>
        <taxon>ecological metagenomes</taxon>
    </lineage>
</organism>
<keyword evidence="4" id="KW-0285">Flavoprotein</keyword>
<keyword evidence="5" id="KW-0288">FMN</keyword>
<sequence length="668" mass="71596">MTAIDIPSPASTVPDPAAGPLRRALEPIAIGTMSLRHRLFVPTHGGGAGSLTGDDSRFEDLCNYWLARVDDGFQWIGGPPGFVQHVSIPGFEATGVGALGKEAGIFHHPRYLERMTDFADRVHSRGGFLGTQLVQQGGMPTAPSSTFSGYLDHRGVHVLNGQEIAWVVNEYIESALTAARAGVDSIELHANHDDLLEWFLSPLTNHRTDAYGGSFDNRLRFVREVVEGIRARVGRPITVGLRLAMDQYMDGGYGLDECIRVMKAFEADGTVDYFNLDVGGNWGPVSYLQHGAYPEAAWSKMCGEAKAETALPVLYVGRVVHASTAEGVIARGEADMVGMVRALIADTRWLTTTLAGHASDVRPCISLNDCIHRYTLEGLAFGCGINPHAGRESKPPVATTTAPVSLLVVGGGPAGLELAASAAERGHKVTLWEASDHLGGRFAVAAQARCNAPYQDWIDWQSNRLQRLGVATFLTRRAQVQALLDADADVIAFATGARARRPGIPGEYHPHVVGGDAAVLGTAAIGHRVMIVVEDDGPAPLTVADHLAGLGHRVTLAYRTPGPATLVGKYSVGAMYARLDADGVEFMTMARAIEITPDAIRFANAYSGRQFDVNGFDSVVLMTGGIGNDTLYRALLGLHPRVHLLGDAYAPRRVTYATKQAFELAQLL</sequence>
<evidence type="ECO:0000256" key="8">
    <source>
        <dbReference type="ARBA" id="ARBA00023004"/>
    </source>
</evidence>
<evidence type="ECO:0000313" key="12">
    <source>
        <dbReference type="EMBL" id="CAB4874715.1"/>
    </source>
</evidence>
<keyword evidence="7" id="KW-0560">Oxidoreductase</keyword>
<dbReference type="InterPro" id="IPR036188">
    <property type="entry name" value="FAD/NAD-bd_sf"/>
</dbReference>
<reference evidence="12" key="1">
    <citation type="submission" date="2020-05" db="EMBL/GenBank/DDBJ databases">
        <authorList>
            <person name="Chiriac C."/>
            <person name="Salcher M."/>
            <person name="Ghai R."/>
            <person name="Kavagutti S V."/>
        </authorList>
    </citation>
    <scope>NUCLEOTIDE SEQUENCE</scope>
</reference>